<feature type="transmembrane region" description="Helical" evidence="6">
    <location>
        <begin position="257"/>
        <end position="277"/>
    </location>
</feature>
<keyword evidence="4 6" id="KW-1133">Transmembrane helix</keyword>
<gene>
    <name evidence="8" type="ORF">CWR43_04450</name>
</gene>
<comment type="caution">
    <text evidence="8">The sequence shown here is derived from an EMBL/GenBank/DDBJ whole genome shotgun (WGS) entry which is preliminary data.</text>
</comment>
<feature type="domain" description="EamA" evidence="7">
    <location>
        <begin position="173"/>
        <end position="299"/>
    </location>
</feature>
<feature type="transmembrane region" description="Helical" evidence="6">
    <location>
        <begin position="144"/>
        <end position="164"/>
    </location>
</feature>
<evidence type="ECO:0000256" key="3">
    <source>
        <dbReference type="ARBA" id="ARBA00022692"/>
    </source>
</evidence>
<evidence type="ECO:0000313" key="9">
    <source>
        <dbReference type="Proteomes" id="UP000232164"/>
    </source>
</evidence>
<name>A0A2N0DG29_RHISU</name>
<dbReference type="PANTHER" id="PTHR22911:SF6">
    <property type="entry name" value="SOLUTE CARRIER FAMILY 35 MEMBER G1"/>
    <property type="match status" value="1"/>
</dbReference>
<feature type="transmembrane region" description="Helical" evidence="6">
    <location>
        <begin position="199"/>
        <end position="220"/>
    </location>
</feature>
<evidence type="ECO:0000256" key="5">
    <source>
        <dbReference type="ARBA" id="ARBA00023136"/>
    </source>
</evidence>
<dbReference type="InterPro" id="IPR000620">
    <property type="entry name" value="EamA_dom"/>
</dbReference>
<evidence type="ECO:0000256" key="1">
    <source>
        <dbReference type="ARBA" id="ARBA00004141"/>
    </source>
</evidence>
<dbReference type="Pfam" id="PF00892">
    <property type="entry name" value="EamA"/>
    <property type="match status" value="2"/>
</dbReference>
<reference evidence="8 9" key="2">
    <citation type="submission" date="2017-12" db="EMBL/GenBank/DDBJ databases">
        <title>Genome sequence of Rhizobium sullae HCNT1 isolated from Sulla coronaria nodules and featuring peculiar denitrification phenotypes.</title>
        <authorList>
            <person name="De Diego-Diaz B."/>
            <person name="Treu L."/>
            <person name="Campanaro S."/>
            <person name="Da Silva Duarte V."/>
            <person name="Basaglia M."/>
            <person name="Favaro L."/>
            <person name="Casella S."/>
            <person name="Squartini A."/>
        </authorList>
    </citation>
    <scope>NUCLEOTIDE SEQUENCE [LARGE SCALE GENOMIC DNA]</scope>
    <source>
        <strain evidence="8 9">HCNT1</strain>
    </source>
</reference>
<feature type="transmembrane region" description="Helical" evidence="6">
    <location>
        <begin position="119"/>
        <end position="137"/>
    </location>
</feature>
<dbReference type="SUPFAM" id="SSF103481">
    <property type="entry name" value="Multidrug resistance efflux transporter EmrE"/>
    <property type="match status" value="2"/>
</dbReference>
<dbReference type="AlphaFoldDB" id="A0A2N0DG29"/>
<dbReference type="EMBL" id="PIQN01000003">
    <property type="protein sequence ID" value="PKA45064.1"/>
    <property type="molecule type" value="Genomic_DNA"/>
</dbReference>
<dbReference type="InterPro" id="IPR037185">
    <property type="entry name" value="EmrE-like"/>
</dbReference>
<keyword evidence="5 6" id="KW-0472">Membrane</keyword>
<dbReference type="PANTHER" id="PTHR22911">
    <property type="entry name" value="ACYL-MALONYL CONDENSING ENZYME-RELATED"/>
    <property type="match status" value="1"/>
</dbReference>
<comment type="subcellular location">
    <subcellularLocation>
        <location evidence="1">Membrane</location>
        <topology evidence="1">Multi-pass membrane protein</topology>
    </subcellularLocation>
</comment>
<dbReference type="STRING" id="1041146.GCA_000427985_05054"/>
<feature type="transmembrane region" description="Helical" evidence="6">
    <location>
        <begin position="53"/>
        <end position="75"/>
    </location>
</feature>
<organism evidence="8 9">
    <name type="scientific">Rhizobium sullae</name>
    <name type="common">Rhizobium hedysari</name>
    <dbReference type="NCBI Taxonomy" id="50338"/>
    <lineage>
        <taxon>Bacteria</taxon>
        <taxon>Pseudomonadati</taxon>
        <taxon>Pseudomonadota</taxon>
        <taxon>Alphaproteobacteria</taxon>
        <taxon>Hyphomicrobiales</taxon>
        <taxon>Rhizobiaceae</taxon>
        <taxon>Rhizobium/Agrobacterium group</taxon>
        <taxon>Rhizobium</taxon>
    </lineage>
</organism>
<protein>
    <submittedName>
        <fullName evidence="8">EamA family transporter</fullName>
    </submittedName>
</protein>
<dbReference type="GO" id="GO:0016020">
    <property type="term" value="C:membrane"/>
    <property type="evidence" value="ECO:0007669"/>
    <property type="project" value="UniProtKB-SubCell"/>
</dbReference>
<proteinExistence type="inferred from homology"/>
<feature type="transmembrane region" description="Helical" evidence="6">
    <location>
        <begin position="283"/>
        <end position="301"/>
    </location>
</feature>
<evidence type="ECO:0000256" key="2">
    <source>
        <dbReference type="ARBA" id="ARBA00009853"/>
    </source>
</evidence>
<feature type="domain" description="EamA" evidence="7">
    <location>
        <begin position="29"/>
        <end position="160"/>
    </location>
</feature>
<comment type="similarity">
    <text evidence="2">Belongs to the drug/metabolite transporter (DMT) superfamily. 10 TMS drug/metabolite exporter (DME) (TC 2.A.7.3) family.</text>
</comment>
<evidence type="ECO:0000259" key="7">
    <source>
        <dbReference type="Pfam" id="PF00892"/>
    </source>
</evidence>
<feature type="transmembrane region" description="Helical" evidence="6">
    <location>
        <begin position="96"/>
        <end position="113"/>
    </location>
</feature>
<accession>A0A2N0DG29</accession>
<feature type="transmembrane region" description="Helical" evidence="6">
    <location>
        <begin position="226"/>
        <end position="245"/>
    </location>
</feature>
<dbReference type="Proteomes" id="UP000232164">
    <property type="component" value="Unassembled WGS sequence"/>
</dbReference>
<evidence type="ECO:0000313" key="8">
    <source>
        <dbReference type="EMBL" id="PKA45064.1"/>
    </source>
</evidence>
<evidence type="ECO:0000256" key="6">
    <source>
        <dbReference type="SAM" id="Phobius"/>
    </source>
</evidence>
<evidence type="ECO:0000256" key="4">
    <source>
        <dbReference type="ARBA" id="ARBA00022989"/>
    </source>
</evidence>
<keyword evidence="3 6" id="KW-0812">Transmembrane</keyword>
<sequence length="323" mass="35149">MGAGPHGLNAVAQARRTTAETAGDDKAKAAVMMLIAVTLFACLDSTAKLGGAVVPAIEVVWFRFTIHFVLVAILLNPWRAPTAWRTTAPKLQVARAAVQIACTGLNFLALSYLQIAQTLSIQFMGPIFVTLLSVLFLGEVVGRYRWSAIFISFIGVLIITRPGVGEFNPAFGFIILSVLIGASYSIITRRLAATESAGSMLLIMAALPAIILTPLMPFIWVWPADYADWLPLVGTGFFGAISHYFHIQAHRYAQASFLAPLQYFQFLAVLVLGFAIFGDVPTMWTLLGTLVLVGSGLFIWYRERKIAQAEKRKRLSQIALGAA</sequence>
<reference evidence="8 9" key="1">
    <citation type="submission" date="2017-11" db="EMBL/GenBank/DDBJ databases">
        <authorList>
            <person name="Han C.G."/>
        </authorList>
    </citation>
    <scope>NUCLEOTIDE SEQUENCE [LARGE SCALE GENOMIC DNA]</scope>
    <source>
        <strain evidence="8 9">HCNT1</strain>
    </source>
</reference>
<feature type="transmembrane region" description="Helical" evidence="6">
    <location>
        <begin position="170"/>
        <end position="187"/>
    </location>
</feature>